<evidence type="ECO:0000313" key="2">
    <source>
        <dbReference type="Proteomes" id="UP001568698"/>
    </source>
</evidence>
<dbReference type="RefSeq" id="WP_371384789.1">
    <property type="nucleotide sequence ID" value="NZ_JBGLYH010000001.1"/>
</dbReference>
<keyword evidence="2" id="KW-1185">Reference proteome</keyword>
<name>A0ABV4JWY7_9BACT</name>
<dbReference type="Proteomes" id="UP001568698">
    <property type="component" value="Unassembled WGS sequence"/>
</dbReference>
<organism evidence="1 2">
    <name type="scientific">Pseudodesulfovibrio karagichevae</name>
    <dbReference type="NCBI Taxonomy" id="3239305"/>
    <lineage>
        <taxon>Bacteria</taxon>
        <taxon>Pseudomonadati</taxon>
        <taxon>Thermodesulfobacteriota</taxon>
        <taxon>Desulfovibrionia</taxon>
        <taxon>Desulfovibrionales</taxon>
        <taxon>Desulfovibrionaceae</taxon>
    </lineage>
</organism>
<proteinExistence type="predicted"/>
<accession>A0ABV4JWY7</accession>
<reference evidence="1 2" key="1">
    <citation type="submission" date="2024-08" db="EMBL/GenBank/DDBJ databases">
        <title>Sulfate-reducing bacteria isolated from formation water of the oil field in Kazakhstan and description of Pseudodesulfovibrio sp.</title>
        <authorList>
            <person name="Bidzhieva S.K."/>
            <person name="Tourova T.P."/>
            <person name="Grouzdev D.S."/>
            <person name="Beletsky A.V."/>
            <person name="Sokolova D.S."/>
            <person name="Samigullina S.R."/>
            <person name="Poltaraus A.B."/>
            <person name="Avtukh A.N."/>
            <person name="Tereshina V.M."/>
            <person name="Zhaparov N.S."/>
            <person name="Mardanov A.V."/>
            <person name="Nazina T.N."/>
        </authorList>
    </citation>
    <scope>NUCLEOTIDE SEQUENCE [LARGE SCALE GENOMIC DNA]</scope>
    <source>
        <strain evidence="1 2">9FUS</strain>
    </source>
</reference>
<gene>
    <name evidence="1" type="ORF">AB6M95_00605</name>
</gene>
<sequence length="276" mass="29586">MTDSTYMNETTMLGTYTLDGNVPVDPEIVLSDCHDTAMLGQLVGMFAGDADIRFFLLPDVDRAAVDLGADFHFIKDAGDWVLANSNIMHPVLFDDAGFNPGGHEGTFSISLLGDGTYALNTGPVAEPGADLPHDALLVDLPEHDLFVNGHTAHQPGHAEAHMDGHELHAGANEGGLFIDPSVLGHGQSEIVVTNFTFGSNHLELPDNMSVRDVVVDNEHDLTSVILSQNDHAGDDIVVKLLGVSHPDMPTHDLHIDANHSGDDLITHLIHSGRHVD</sequence>
<dbReference type="EMBL" id="JBGLYH010000001">
    <property type="protein sequence ID" value="MEZ7195234.1"/>
    <property type="molecule type" value="Genomic_DNA"/>
</dbReference>
<evidence type="ECO:0000313" key="1">
    <source>
        <dbReference type="EMBL" id="MEZ7195234.1"/>
    </source>
</evidence>
<comment type="caution">
    <text evidence="1">The sequence shown here is derived from an EMBL/GenBank/DDBJ whole genome shotgun (WGS) entry which is preliminary data.</text>
</comment>
<protein>
    <submittedName>
        <fullName evidence="1">Uncharacterized protein</fullName>
    </submittedName>
</protein>